<dbReference type="SUPFAM" id="SSF143081">
    <property type="entry name" value="BB1717-like"/>
    <property type="match status" value="1"/>
</dbReference>
<evidence type="ECO:0000256" key="6">
    <source>
        <dbReference type="ARBA" id="ARBA00023125"/>
    </source>
</evidence>
<keyword evidence="7" id="KW-0456">Lyase</keyword>
<evidence type="ECO:0000313" key="8">
    <source>
        <dbReference type="EMBL" id="CAB4314150.1"/>
    </source>
</evidence>
<evidence type="ECO:0000256" key="4">
    <source>
        <dbReference type="ARBA" id="ARBA00022801"/>
    </source>
</evidence>
<dbReference type="GO" id="GO:0106300">
    <property type="term" value="P:protein-DNA covalent cross-linking repair"/>
    <property type="evidence" value="ECO:0007669"/>
    <property type="project" value="InterPro"/>
</dbReference>
<dbReference type="PANTHER" id="PTHR13604">
    <property type="entry name" value="DC12-RELATED"/>
    <property type="match status" value="1"/>
</dbReference>
<keyword evidence="4" id="KW-0378">Hydrolase</keyword>
<proteinExistence type="inferred from homology"/>
<keyword evidence="5" id="KW-0190">Covalent protein-DNA linkage</keyword>
<dbReference type="InterPro" id="IPR036590">
    <property type="entry name" value="SRAP-like"/>
</dbReference>
<keyword evidence="3" id="KW-0227">DNA damage</keyword>
<keyword evidence="2" id="KW-0645">Protease</keyword>
<evidence type="ECO:0000313" key="9">
    <source>
        <dbReference type="Proteomes" id="UP000507245"/>
    </source>
</evidence>
<dbReference type="GO" id="GO:0006508">
    <property type="term" value="P:proteolysis"/>
    <property type="evidence" value="ECO:0007669"/>
    <property type="project" value="UniProtKB-KW"/>
</dbReference>
<dbReference type="GO" id="GO:0003697">
    <property type="term" value="F:single-stranded DNA binding"/>
    <property type="evidence" value="ECO:0007669"/>
    <property type="project" value="InterPro"/>
</dbReference>
<protein>
    <submittedName>
        <fullName evidence="8">Uncharacterized protein</fullName>
    </submittedName>
</protein>
<name>A0A6J5XJX9_PRUAR</name>
<sequence length="98" mass="11046">MCGRARYTLGVDDIPRACHCSHGPVRTVNMDRFRLLFNASPRSNLPIVRREDGAHGDGVVVHCMKCGLIPSFTKKTEKPDHYKMVIAITFVVDAFQSW</sequence>
<evidence type="ECO:0000256" key="3">
    <source>
        <dbReference type="ARBA" id="ARBA00022763"/>
    </source>
</evidence>
<evidence type="ECO:0000256" key="7">
    <source>
        <dbReference type="ARBA" id="ARBA00023239"/>
    </source>
</evidence>
<dbReference type="OrthoDB" id="2111841at2759"/>
<evidence type="ECO:0000256" key="1">
    <source>
        <dbReference type="ARBA" id="ARBA00008136"/>
    </source>
</evidence>
<dbReference type="PANTHER" id="PTHR13604:SF0">
    <property type="entry name" value="ABASIC SITE PROCESSING PROTEIN HMCES"/>
    <property type="match status" value="1"/>
</dbReference>
<keyword evidence="9" id="KW-1185">Reference proteome</keyword>
<gene>
    <name evidence="8" type="ORF">ORAREDHAP_LOCUS38369</name>
</gene>
<accession>A0A6J5XJX9</accession>
<dbReference type="GO" id="GO:0008233">
    <property type="term" value="F:peptidase activity"/>
    <property type="evidence" value="ECO:0007669"/>
    <property type="project" value="UniProtKB-KW"/>
</dbReference>
<dbReference type="Pfam" id="PF02586">
    <property type="entry name" value="SRAP"/>
    <property type="match status" value="1"/>
</dbReference>
<comment type="similarity">
    <text evidence="1">Belongs to the SOS response-associated peptidase family.</text>
</comment>
<evidence type="ECO:0000256" key="2">
    <source>
        <dbReference type="ARBA" id="ARBA00022670"/>
    </source>
</evidence>
<dbReference type="Gene3D" id="3.90.1680.10">
    <property type="entry name" value="SOS response associated peptidase-like"/>
    <property type="match status" value="1"/>
</dbReference>
<organism evidence="8 9">
    <name type="scientific">Prunus armeniaca</name>
    <name type="common">Apricot</name>
    <name type="synonym">Armeniaca vulgaris</name>
    <dbReference type="NCBI Taxonomy" id="36596"/>
    <lineage>
        <taxon>Eukaryota</taxon>
        <taxon>Viridiplantae</taxon>
        <taxon>Streptophyta</taxon>
        <taxon>Embryophyta</taxon>
        <taxon>Tracheophyta</taxon>
        <taxon>Spermatophyta</taxon>
        <taxon>Magnoliopsida</taxon>
        <taxon>eudicotyledons</taxon>
        <taxon>Gunneridae</taxon>
        <taxon>Pentapetalae</taxon>
        <taxon>rosids</taxon>
        <taxon>fabids</taxon>
        <taxon>Rosales</taxon>
        <taxon>Rosaceae</taxon>
        <taxon>Amygdaloideae</taxon>
        <taxon>Amygdaleae</taxon>
        <taxon>Prunus</taxon>
    </lineage>
</organism>
<dbReference type="EMBL" id="CAEKKB010000006">
    <property type="protein sequence ID" value="CAB4314150.1"/>
    <property type="molecule type" value="Genomic_DNA"/>
</dbReference>
<dbReference type="Proteomes" id="UP000507245">
    <property type="component" value="Unassembled WGS sequence"/>
</dbReference>
<dbReference type="GO" id="GO:0016829">
    <property type="term" value="F:lyase activity"/>
    <property type="evidence" value="ECO:0007669"/>
    <property type="project" value="UniProtKB-KW"/>
</dbReference>
<dbReference type="InterPro" id="IPR003738">
    <property type="entry name" value="SRAP"/>
</dbReference>
<reference evidence="9" key="1">
    <citation type="journal article" date="2020" name="Genome Biol.">
        <title>Gamete binning: chromosome-level and haplotype-resolved genome assembly enabled by high-throughput single-cell sequencing of gamete genomes.</title>
        <authorList>
            <person name="Campoy J.A."/>
            <person name="Sun H."/>
            <person name="Goel M."/>
            <person name="Jiao W.-B."/>
            <person name="Folz-Donahue K."/>
            <person name="Wang N."/>
            <person name="Rubio M."/>
            <person name="Liu C."/>
            <person name="Kukat C."/>
            <person name="Ruiz D."/>
            <person name="Huettel B."/>
            <person name="Schneeberger K."/>
        </authorList>
    </citation>
    <scope>NUCLEOTIDE SEQUENCE [LARGE SCALE GENOMIC DNA]</scope>
    <source>
        <strain evidence="9">cv. Rojo Pasion</strain>
    </source>
</reference>
<dbReference type="AlphaFoldDB" id="A0A6J5XJX9"/>
<evidence type="ECO:0000256" key="5">
    <source>
        <dbReference type="ARBA" id="ARBA00023124"/>
    </source>
</evidence>
<keyword evidence="6" id="KW-0238">DNA-binding</keyword>